<dbReference type="CDD" id="cd06161">
    <property type="entry name" value="S2P-M50_SpoIVFB"/>
    <property type="match status" value="1"/>
</dbReference>
<dbReference type="STRING" id="930117.SAMN05216225_100230"/>
<dbReference type="GO" id="GO:0008237">
    <property type="term" value="F:metallopeptidase activity"/>
    <property type="evidence" value="ECO:0007669"/>
    <property type="project" value="UniProtKB-KW"/>
</dbReference>
<dbReference type="AlphaFoldDB" id="A0A1M5DF02"/>
<sequence>MTIHKFIPPIRIHPILIAFILISILTGTFVELFIILSIVFIHEFGHFAMAKLFNWRIRSVMLWVFGGVMETDEHGGKPIYQEVLVTIAGPMQHLFIYGFIVFSTVLNILPTSILELIFYYNTVILLFNLLPIWPLDGGKLLFLFLSKFIPFRKAYNFVIISSMVISILLVLGHLLFFKFTLSIFLIFIFLFMENRVGWKQRYYVFLRFLLQRFEGENQVKAVRPIVVTAQTSLMDVFTQFRRDIKHSIYITLPDRERISIDENDCLRSYFYEKELNKTIGELAYNP</sequence>
<comment type="similarity">
    <text evidence="3">Belongs to the peptidase M50B family.</text>
</comment>
<feature type="domain" description="Peptidase M50" evidence="13">
    <location>
        <begin position="32"/>
        <end position="105"/>
    </location>
</feature>
<feature type="transmembrane region" description="Helical" evidence="12">
    <location>
        <begin position="83"/>
        <end position="110"/>
    </location>
</feature>
<dbReference type="GO" id="GO:0006508">
    <property type="term" value="P:proteolysis"/>
    <property type="evidence" value="ECO:0007669"/>
    <property type="project" value="UniProtKB-KW"/>
</dbReference>
<reference evidence="14 15" key="1">
    <citation type="submission" date="2016-11" db="EMBL/GenBank/DDBJ databases">
        <authorList>
            <person name="Jaros S."/>
            <person name="Januszkiewicz K."/>
            <person name="Wedrychowicz H."/>
        </authorList>
    </citation>
    <scope>NUCLEOTIDE SEQUENCE [LARGE SCALE GENOMIC DNA]</scope>
    <source>
        <strain evidence="14 15">IBRC-M 10683</strain>
    </source>
</reference>
<keyword evidence="8" id="KW-0862">Zinc</keyword>
<evidence type="ECO:0000256" key="8">
    <source>
        <dbReference type="ARBA" id="ARBA00022833"/>
    </source>
</evidence>
<comment type="cofactor">
    <cofactor evidence="1">
        <name>Zn(2+)</name>
        <dbReference type="ChEBI" id="CHEBI:29105"/>
    </cofactor>
</comment>
<keyword evidence="11 12" id="KW-0472">Membrane</keyword>
<accession>A0A1M5DF02</accession>
<evidence type="ECO:0000256" key="2">
    <source>
        <dbReference type="ARBA" id="ARBA00004141"/>
    </source>
</evidence>
<dbReference type="Proteomes" id="UP000183988">
    <property type="component" value="Unassembled WGS sequence"/>
</dbReference>
<organism evidence="14 15">
    <name type="scientific">Ornithinibacillus halophilus</name>
    <dbReference type="NCBI Taxonomy" id="930117"/>
    <lineage>
        <taxon>Bacteria</taxon>
        <taxon>Bacillati</taxon>
        <taxon>Bacillota</taxon>
        <taxon>Bacilli</taxon>
        <taxon>Bacillales</taxon>
        <taxon>Bacillaceae</taxon>
        <taxon>Ornithinibacillus</taxon>
    </lineage>
</organism>
<feature type="transmembrane region" description="Helical" evidence="12">
    <location>
        <begin position="12"/>
        <end position="41"/>
    </location>
</feature>
<keyword evidence="9 12" id="KW-1133">Transmembrane helix</keyword>
<evidence type="ECO:0000259" key="13">
    <source>
        <dbReference type="Pfam" id="PF02163"/>
    </source>
</evidence>
<feature type="transmembrane region" description="Helical" evidence="12">
    <location>
        <begin position="53"/>
        <end position="71"/>
    </location>
</feature>
<evidence type="ECO:0000256" key="3">
    <source>
        <dbReference type="ARBA" id="ARBA00007931"/>
    </source>
</evidence>
<evidence type="ECO:0000256" key="6">
    <source>
        <dbReference type="ARBA" id="ARBA00022723"/>
    </source>
</evidence>
<comment type="subcellular location">
    <subcellularLocation>
        <location evidence="2">Membrane</location>
        <topology evidence="2">Multi-pass membrane protein</topology>
    </subcellularLocation>
</comment>
<dbReference type="GO" id="GO:0046872">
    <property type="term" value="F:metal ion binding"/>
    <property type="evidence" value="ECO:0007669"/>
    <property type="project" value="UniProtKB-KW"/>
</dbReference>
<keyword evidence="10" id="KW-0482">Metalloprotease</keyword>
<evidence type="ECO:0000313" key="15">
    <source>
        <dbReference type="Proteomes" id="UP000183988"/>
    </source>
</evidence>
<gene>
    <name evidence="14" type="ORF">SAMN05216225_100230</name>
</gene>
<dbReference type="GO" id="GO:0016020">
    <property type="term" value="C:membrane"/>
    <property type="evidence" value="ECO:0007669"/>
    <property type="project" value="UniProtKB-SubCell"/>
</dbReference>
<evidence type="ECO:0000256" key="4">
    <source>
        <dbReference type="ARBA" id="ARBA00022670"/>
    </source>
</evidence>
<keyword evidence="7" id="KW-0378">Hydrolase</keyword>
<keyword evidence="6" id="KW-0479">Metal-binding</keyword>
<evidence type="ECO:0000313" key="14">
    <source>
        <dbReference type="EMBL" id="SHF65547.1"/>
    </source>
</evidence>
<evidence type="ECO:0000256" key="7">
    <source>
        <dbReference type="ARBA" id="ARBA00022801"/>
    </source>
</evidence>
<keyword evidence="15" id="KW-1185">Reference proteome</keyword>
<protein>
    <submittedName>
        <fullName evidence="14">Stage IV sporulation protein FB</fullName>
    </submittedName>
</protein>
<dbReference type="OrthoDB" id="166377at2"/>
<keyword evidence="5 12" id="KW-0812">Transmembrane</keyword>
<evidence type="ECO:0000256" key="5">
    <source>
        <dbReference type="ARBA" id="ARBA00022692"/>
    </source>
</evidence>
<keyword evidence="4" id="KW-0645">Protease</keyword>
<evidence type="ECO:0000256" key="9">
    <source>
        <dbReference type="ARBA" id="ARBA00022989"/>
    </source>
</evidence>
<proteinExistence type="inferred from homology"/>
<feature type="transmembrane region" description="Helical" evidence="12">
    <location>
        <begin position="154"/>
        <end position="175"/>
    </location>
</feature>
<dbReference type="RefSeq" id="WP_072887735.1">
    <property type="nucleotide sequence ID" value="NZ_FQVW01000002.1"/>
</dbReference>
<dbReference type="Pfam" id="PF02163">
    <property type="entry name" value="Peptidase_M50"/>
    <property type="match status" value="2"/>
</dbReference>
<dbReference type="PANTHER" id="PTHR39188">
    <property type="entry name" value="MEMBRANE-ASSOCIATED ZINC METALLOPROTEASE M50B"/>
    <property type="match status" value="1"/>
</dbReference>
<dbReference type="PANTHER" id="PTHR39188:SF3">
    <property type="entry name" value="STAGE IV SPORULATION PROTEIN FB"/>
    <property type="match status" value="1"/>
</dbReference>
<dbReference type="InterPro" id="IPR008915">
    <property type="entry name" value="Peptidase_M50"/>
</dbReference>
<name>A0A1M5DF02_9BACI</name>
<evidence type="ECO:0000256" key="11">
    <source>
        <dbReference type="ARBA" id="ARBA00023136"/>
    </source>
</evidence>
<evidence type="ECO:0000256" key="1">
    <source>
        <dbReference type="ARBA" id="ARBA00001947"/>
    </source>
</evidence>
<dbReference type="EMBL" id="FQVW01000002">
    <property type="protein sequence ID" value="SHF65547.1"/>
    <property type="molecule type" value="Genomic_DNA"/>
</dbReference>
<evidence type="ECO:0000256" key="10">
    <source>
        <dbReference type="ARBA" id="ARBA00023049"/>
    </source>
</evidence>
<feature type="domain" description="Peptidase M50" evidence="13">
    <location>
        <begin position="107"/>
        <end position="167"/>
    </location>
</feature>
<feature type="transmembrane region" description="Helical" evidence="12">
    <location>
        <begin position="116"/>
        <end position="133"/>
    </location>
</feature>
<evidence type="ECO:0000256" key="12">
    <source>
        <dbReference type="SAM" id="Phobius"/>
    </source>
</evidence>